<sequence length="76" mass="8970">MARKFKAGDWVEIKGKQDSPKMDVLKYVPKKEPIFGFVDNDTFLECVWYRNGERKSRIFHQNRLLKLKDSGGIHQT</sequence>
<gene>
    <name evidence="1" type="ORF">GTQ34_15940</name>
</gene>
<evidence type="ECO:0008006" key="3">
    <source>
        <dbReference type="Google" id="ProtNLM"/>
    </source>
</evidence>
<keyword evidence="2" id="KW-1185">Reference proteome</keyword>
<dbReference type="AlphaFoldDB" id="A0A964TED7"/>
<dbReference type="RefSeq" id="WP_166524812.1">
    <property type="nucleotide sequence ID" value="NZ_JAAABI010000009.1"/>
</dbReference>
<evidence type="ECO:0000313" key="2">
    <source>
        <dbReference type="Proteomes" id="UP000667650"/>
    </source>
</evidence>
<dbReference type="Proteomes" id="UP000667650">
    <property type="component" value="Unassembled WGS sequence"/>
</dbReference>
<accession>A0A964TED7</accession>
<name>A0A964TED7_9FLAO</name>
<evidence type="ECO:0000313" key="1">
    <source>
        <dbReference type="EMBL" id="NAY93402.1"/>
    </source>
</evidence>
<proteinExistence type="predicted"/>
<dbReference type="EMBL" id="JAAABI010000009">
    <property type="protein sequence ID" value="NAY93402.1"/>
    <property type="molecule type" value="Genomic_DNA"/>
</dbReference>
<comment type="caution">
    <text evidence="1">The sequence shown here is derived from an EMBL/GenBank/DDBJ whole genome shotgun (WGS) entry which is preliminary data.</text>
</comment>
<organism evidence="1 2">
    <name type="scientific">Flagellimonas ochracea</name>
    <dbReference type="NCBI Taxonomy" id="2696472"/>
    <lineage>
        <taxon>Bacteria</taxon>
        <taxon>Pseudomonadati</taxon>
        <taxon>Bacteroidota</taxon>
        <taxon>Flavobacteriia</taxon>
        <taxon>Flavobacteriales</taxon>
        <taxon>Flavobacteriaceae</taxon>
        <taxon>Flagellimonas</taxon>
    </lineage>
</organism>
<protein>
    <recommendedName>
        <fullName evidence="3">DUF2158 domain-containing protein</fullName>
    </recommendedName>
</protein>
<reference evidence="1" key="1">
    <citation type="submission" date="2020-01" db="EMBL/GenBank/DDBJ databases">
        <title>Muricauda ochracea sp. nov., isolated from a tidal flat of Garorim bay in Korea.</title>
        <authorList>
            <person name="Kim D."/>
            <person name="Yoo Y."/>
            <person name="Kim J.-J."/>
        </authorList>
    </citation>
    <scope>NUCLEOTIDE SEQUENCE</scope>
    <source>
        <strain evidence="1">JGD-17</strain>
    </source>
</reference>